<reference evidence="3 4" key="1">
    <citation type="submission" date="2008-03" db="EMBL/GenBank/DDBJ databases">
        <title>Sequencing of the draft genome and assembly of Burkholderia ambifaria MEX-5.</title>
        <authorList>
            <consortium name="US DOE Joint Genome Institute (JGI-PGF)"/>
            <person name="Copeland A."/>
            <person name="Lucas S."/>
            <person name="Lapidus A."/>
            <person name="Glavina del Rio T."/>
            <person name="Dalin E."/>
            <person name="Tice H."/>
            <person name="Bruce D."/>
            <person name="Goodwin L."/>
            <person name="Pitluck S."/>
            <person name="Larimer F."/>
            <person name="Land M.L."/>
            <person name="Hauser L."/>
            <person name="Tiedje J."/>
            <person name="Richardson P."/>
        </authorList>
    </citation>
    <scope>NUCLEOTIDE SEQUENCE [LARGE SCALE GENOMIC DNA]</scope>
    <source>
        <strain evidence="3 4">MEX-5</strain>
    </source>
</reference>
<accession>B1TEA4</accession>
<feature type="region of interest" description="Disordered" evidence="1">
    <location>
        <begin position="1"/>
        <end position="69"/>
    </location>
</feature>
<feature type="compositionally biased region" description="Low complexity" evidence="1">
    <location>
        <begin position="24"/>
        <end position="40"/>
    </location>
</feature>
<feature type="region of interest" description="Disordered" evidence="1">
    <location>
        <begin position="352"/>
        <end position="371"/>
    </location>
</feature>
<proteinExistence type="predicted"/>
<dbReference type="AlphaFoldDB" id="B1TEA4"/>
<protein>
    <recommendedName>
        <fullName evidence="5">Flagellar hook-length control protein FliK</fullName>
    </recommendedName>
</protein>
<comment type="caution">
    <text evidence="3">The sequence shown here is derived from an EMBL/GenBank/DDBJ whole genome shotgun (WGS) entry which is preliminary data.</text>
</comment>
<dbReference type="EMBL" id="ABLK01000330">
    <property type="protein sequence ID" value="EDT38104.1"/>
    <property type="molecule type" value="Genomic_DNA"/>
</dbReference>
<keyword evidence="2" id="KW-0472">Membrane</keyword>
<feature type="compositionally biased region" description="Low complexity" evidence="1">
    <location>
        <begin position="265"/>
        <end position="299"/>
    </location>
</feature>
<keyword evidence="2" id="KW-0812">Transmembrane</keyword>
<dbReference type="RefSeq" id="WP_006761861.1">
    <property type="nucleotide sequence ID" value="NZ_ABLK01000330.1"/>
</dbReference>
<sequence length="491" mass="49101">MTESVSLPRSRSRSDRSSARSRPRSAAAAADTAAKATARSGHAAGGDAPRDERTLDLFGDPVVEPAARAPVVARDDAMADVETDAVAAGEDAGRQAMLDGFAAPGHAFDADGDAVDAVEQAAGVATTAASASTRGNGDVPDAEVARAADADATKRADARRADGVAAAAASEPASGEGHAKAGSVPEAGDAAGTNADHATADAAAVGGALDAALGDRPVKADGEAEGAAALVPHDEAAQTLGETTKGGRASSGGRRRAAAGRRDTAAVPGAPEAAAVGAEPESTPAHAAPSAEPQAAAEPTGAAIPVSLASPAIPTTAATAATAASPRDAARATAASASPVVQPVASAASFVTKPSADRVQPGGPSAPNFDPDTHLRALSDRLATLQAETAGLKQAADREMRRVNRLLLALAVVVLAGLVALVLQTRQIAHLKQDLEARQQRIDRLAADLSTQQATLMTLAEHHEAMLSQVDRLQRNANRDAAAAKRARRTH</sequence>
<evidence type="ECO:0000313" key="4">
    <source>
        <dbReference type="Proteomes" id="UP000004814"/>
    </source>
</evidence>
<feature type="compositionally biased region" description="Low complexity" evidence="1">
    <location>
        <begin position="163"/>
        <end position="176"/>
    </location>
</feature>
<evidence type="ECO:0000256" key="1">
    <source>
        <dbReference type="SAM" id="MobiDB-lite"/>
    </source>
</evidence>
<name>B1TEA4_9BURK</name>
<organism evidence="3 4">
    <name type="scientific">Burkholderia ambifaria MEX-5</name>
    <dbReference type="NCBI Taxonomy" id="396597"/>
    <lineage>
        <taxon>Bacteria</taxon>
        <taxon>Pseudomonadati</taxon>
        <taxon>Pseudomonadota</taxon>
        <taxon>Betaproteobacteria</taxon>
        <taxon>Burkholderiales</taxon>
        <taxon>Burkholderiaceae</taxon>
        <taxon>Burkholderia</taxon>
        <taxon>Burkholderia cepacia complex</taxon>
    </lineage>
</organism>
<dbReference type="Proteomes" id="UP000004814">
    <property type="component" value="Unassembled WGS sequence"/>
</dbReference>
<feature type="region of interest" description="Disordered" evidence="1">
    <location>
        <begin position="223"/>
        <end position="300"/>
    </location>
</feature>
<feature type="compositionally biased region" description="Basic and acidic residues" evidence="1">
    <location>
        <begin position="146"/>
        <end position="162"/>
    </location>
</feature>
<evidence type="ECO:0000256" key="2">
    <source>
        <dbReference type="SAM" id="Phobius"/>
    </source>
</evidence>
<evidence type="ECO:0008006" key="5">
    <source>
        <dbReference type="Google" id="ProtNLM"/>
    </source>
</evidence>
<evidence type="ECO:0000313" key="3">
    <source>
        <dbReference type="EMBL" id="EDT38104.1"/>
    </source>
</evidence>
<feature type="transmembrane region" description="Helical" evidence="2">
    <location>
        <begin position="406"/>
        <end position="423"/>
    </location>
</feature>
<keyword evidence="2" id="KW-1133">Transmembrane helix</keyword>
<feature type="compositionally biased region" description="Low complexity" evidence="1">
    <location>
        <begin position="60"/>
        <end position="69"/>
    </location>
</feature>
<feature type="region of interest" description="Disordered" evidence="1">
    <location>
        <begin position="146"/>
        <end position="194"/>
    </location>
</feature>
<gene>
    <name evidence="3" type="ORF">BamMEX5DRAFT_6120</name>
</gene>
<dbReference type="PATRIC" id="fig|396597.7.peg.1375"/>